<reference evidence="1 2" key="1">
    <citation type="submission" date="2019-08" db="EMBL/GenBank/DDBJ databases">
        <title>The genome sequence of a newly discovered highly antifungal drug resistant Aspergillus species, Aspergillus tanneri NIH 1004.</title>
        <authorList>
            <person name="Mounaud S."/>
            <person name="Singh I."/>
            <person name="Joardar V."/>
            <person name="Pakala S."/>
            <person name="Pakala S."/>
            <person name="Venepally P."/>
            <person name="Chung J.K."/>
            <person name="Losada L."/>
            <person name="Nierman W.C."/>
        </authorList>
    </citation>
    <scope>NUCLEOTIDE SEQUENCE [LARGE SCALE GENOMIC DNA]</scope>
    <source>
        <strain evidence="1 2">NIH1004</strain>
    </source>
</reference>
<dbReference type="EMBL" id="QUQM01000005">
    <property type="protein sequence ID" value="KAA8642870.1"/>
    <property type="molecule type" value="Genomic_DNA"/>
</dbReference>
<dbReference type="RefSeq" id="XP_033422232.1">
    <property type="nucleotide sequence ID" value="XM_033574214.1"/>
</dbReference>
<dbReference type="OrthoDB" id="2735536at2759"/>
<evidence type="ECO:0000313" key="2">
    <source>
        <dbReference type="Proteomes" id="UP000324241"/>
    </source>
</evidence>
<organism evidence="1 2">
    <name type="scientific">Aspergillus tanneri</name>
    <dbReference type="NCBI Taxonomy" id="1220188"/>
    <lineage>
        <taxon>Eukaryota</taxon>
        <taxon>Fungi</taxon>
        <taxon>Dikarya</taxon>
        <taxon>Ascomycota</taxon>
        <taxon>Pezizomycotina</taxon>
        <taxon>Eurotiomycetes</taxon>
        <taxon>Eurotiomycetidae</taxon>
        <taxon>Eurotiales</taxon>
        <taxon>Aspergillaceae</taxon>
        <taxon>Aspergillus</taxon>
        <taxon>Aspergillus subgen. Circumdati</taxon>
    </lineage>
</organism>
<evidence type="ECO:0000313" key="1">
    <source>
        <dbReference type="EMBL" id="KAA8642870.1"/>
    </source>
</evidence>
<dbReference type="AlphaFoldDB" id="A0A5M9MBR4"/>
<dbReference type="GeneID" id="54332327"/>
<dbReference type="Proteomes" id="UP000324241">
    <property type="component" value="Unassembled WGS sequence"/>
</dbReference>
<name>A0A5M9MBR4_9EURO</name>
<comment type="caution">
    <text evidence="1">The sequence shown here is derived from an EMBL/GenBank/DDBJ whole genome shotgun (WGS) entry which is preliminary data.</text>
</comment>
<protein>
    <submittedName>
        <fullName evidence="1">Uncharacterized protein</fullName>
    </submittedName>
</protein>
<gene>
    <name evidence="1" type="ORF">ATNIH1004_009625</name>
</gene>
<sequence>MPINFDSSETKTLRVKFRTFEAAVVDLAGQYLEKLAPRGALWLSHNDIEQLIRKHLLFQIRYSDVNYRPGSQLSLISMGEILRYTANHTHRVHFFLSSNTHPKSTDIFIQILDIPHPQNRYNVITTAHQPRHSQLHRAYFAYIPSALQQTRVFPPVAEAGESSLQKS</sequence>
<accession>A0A5M9MBR4</accession>
<proteinExistence type="predicted"/>